<keyword evidence="2" id="KW-1185">Reference proteome</keyword>
<dbReference type="Gene3D" id="1.10.10.10">
    <property type="entry name" value="Winged helix-like DNA-binding domain superfamily/Winged helix DNA-binding domain"/>
    <property type="match status" value="1"/>
</dbReference>
<dbReference type="RefSeq" id="WP_021495689.1">
    <property type="nucleotide sequence ID" value="NZ_AUZJ01000002.1"/>
</dbReference>
<reference evidence="1 2" key="1">
    <citation type="submission" date="2013-08" db="EMBL/GenBank/DDBJ databases">
        <authorList>
            <person name="Durkin A.S."/>
            <person name="Haft D.R."/>
            <person name="McCorrison J."/>
            <person name="Torralba M."/>
            <person name="Gillis M."/>
            <person name="Haft D.H."/>
            <person name="Methe B."/>
            <person name="Sutton G."/>
            <person name="Nelson K.E."/>
        </authorList>
    </citation>
    <scope>NUCLEOTIDE SEQUENCE [LARGE SCALE GENOMIC DNA]</scope>
    <source>
        <strain evidence="1 2">ATCC 35536</strain>
    </source>
</reference>
<dbReference type="InterPro" id="IPR036390">
    <property type="entry name" value="WH_DNA-bd_sf"/>
</dbReference>
<evidence type="ECO:0000313" key="2">
    <source>
        <dbReference type="Proteomes" id="UP000016646"/>
    </source>
</evidence>
<dbReference type="Proteomes" id="UP000016646">
    <property type="component" value="Unassembled WGS sequence"/>
</dbReference>
<protein>
    <recommendedName>
        <fullName evidence="3">HTH domain protein</fullName>
    </recommendedName>
</protein>
<accession>A0ABP2YJS2</accession>
<gene>
    <name evidence="1" type="ORF">HMPREF0860_1049</name>
</gene>
<sequence length="99" mass="11493">MMEKLSSQERILEEIKMLFENHTTGLTNKELAERIGTSESNVCRDLAIFGKYKWISRGEKGRWRLSAEFGGIAGQIMKSYKTARLELSRDEERYITAMQ</sequence>
<dbReference type="SUPFAM" id="SSF46785">
    <property type="entry name" value="Winged helix' DNA-binding domain"/>
    <property type="match status" value="1"/>
</dbReference>
<dbReference type="InterPro" id="IPR036388">
    <property type="entry name" value="WH-like_DNA-bd_sf"/>
</dbReference>
<organism evidence="1 2">
    <name type="scientific">Treponema socranskii subsp. socranskii VPI DR56BR1116 = ATCC 35536</name>
    <dbReference type="NCBI Taxonomy" id="1125725"/>
    <lineage>
        <taxon>Bacteria</taxon>
        <taxon>Pseudomonadati</taxon>
        <taxon>Spirochaetota</taxon>
        <taxon>Spirochaetia</taxon>
        <taxon>Spirochaetales</taxon>
        <taxon>Treponemataceae</taxon>
        <taxon>Treponema</taxon>
    </lineage>
</organism>
<comment type="caution">
    <text evidence="1">The sequence shown here is derived from an EMBL/GenBank/DDBJ whole genome shotgun (WGS) entry which is preliminary data.</text>
</comment>
<evidence type="ECO:0000313" key="1">
    <source>
        <dbReference type="EMBL" id="ERK00378.1"/>
    </source>
</evidence>
<evidence type="ECO:0008006" key="3">
    <source>
        <dbReference type="Google" id="ProtNLM"/>
    </source>
</evidence>
<dbReference type="EMBL" id="AVQI01000067">
    <property type="protein sequence ID" value="ERK00378.1"/>
    <property type="molecule type" value="Genomic_DNA"/>
</dbReference>
<proteinExistence type="predicted"/>
<name>A0ABP2YJS2_TRESO</name>